<evidence type="ECO:0000256" key="6">
    <source>
        <dbReference type="SAM" id="SignalP"/>
    </source>
</evidence>
<organism evidence="8 9">
    <name type="scientific">Parazoarcus communis SWub3 = DSM 12120</name>
    <dbReference type="NCBI Taxonomy" id="1121029"/>
    <lineage>
        <taxon>Bacteria</taxon>
        <taxon>Pseudomonadati</taxon>
        <taxon>Pseudomonadota</taxon>
        <taxon>Betaproteobacteria</taxon>
        <taxon>Rhodocyclales</taxon>
        <taxon>Zoogloeaceae</taxon>
        <taxon>Parazoarcus</taxon>
    </lineage>
</organism>
<dbReference type="GO" id="GO:0005886">
    <property type="term" value="C:plasma membrane"/>
    <property type="evidence" value="ECO:0007669"/>
    <property type="project" value="UniProtKB-SubCell"/>
</dbReference>
<accession>A0A323UYV5</accession>
<feature type="domain" description="Single Cache" evidence="7">
    <location>
        <begin position="166"/>
        <end position="245"/>
    </location>
</feature>
<evidence type="ECO:0000313" key="8">
    <source>
        <dbReference type="EMBL" id="PZA17739.1"/>
    </source>
</evidence>
<dbReference type="RefSeq" id="WP_110523085.1">
    <property type="nucleotide sequence ID" value="NZ_QKOE01000002.1"/>
</dbReference>
<comment type="subcellular location">
    <subcellularLocation>
        <location evidence="1">Cell membrane</location>
        <topology evidence="1">Multi-pass membrane protein</topology>
    </subcellularLocation>
</comment>
<dbReference type="InterPro" id="IPR033480">
    <property type="entry name" value="sCache_2"/>
</dbReference>
<dbReference type="AlphaFoldDB" id="A0A323UYV5"/>
<dbReference type="SMART" id="SM01049">
    <property type="entry name" value="Cache_2"/>
    <property type="match status" value="2"/>
</dbReference>
<dbReference type="Proteomes" id="UP000248259">
    <property type="component" value="Unassembled WGS sequence"/>
</dbReference>
<evidence type="ECO:0000259" key="7">
    <source>
        <dbReference type="SMART" id="SM01049"/>
    </source>
</evidence>
<evidence type="ECO:0000256" key="2">
    <source>
        <dbReference type="ARBA" id="ARBA00022475"/>
    </source>
</evidence>
<keyword evidence="3" id="KW-0812">Transmembrane</keyword>
<evidence type="ECO:0000256" key="4">
    <source>
        <dbReference type="ARBA" id="ARBA00022989"/>
    </source>
</evidence>
<evidence type="ECO:0000313" key="9">
    <source>
        <dbReference type="Proteomes" id="UP000248259"/>
    </source>
</evidence>
<keyword evidence="4" id="KW-1133">Transmembrane helix</keyword>
<keyword evidence="6" id="KW-0732">Signal</keyword>
<proteinExistence type="predicted"/>
<dbReference type="Gene3D" id="3.30.450.20">
    <property type="entry name" value="PAS domain"/>
    <property type="match status" value="2"/>
</dbReference>
<evidence type="ECO:0000256" key="1">
    <source>
        <dbReference type="ARBA" id="ARBA00004651"/>
    </source>
</evidence>
<keyword evidence="9" id="KW-1185">Reference proteome</keyword>
<keyword evidence="5" id="KW-0472">Membrane</keyword>
<name>A0A323UYV5_9RHOO</name>
<feature type="signal peptide" evidence="6">
    <location>
        <begin position="1"/>
        <end position="28"/>
    </location>
</feature>
<comment type="caution">
    <text evidence="8">The sequence shown here is derived from an EMBL/GenBank/DDBJ whole genome shotgun (WGS) entry which is preliminary data.</text>
</comment>
<evidence type="ECO:0000256" key="5">
    <source>
        <dbReference type="ARBA" id="ARBA00023136"/>
    </source>
</evidence>
<evidence type="ECO:0000256" key="3">
    <source>
        <dbReference type="ARBA" id="ARBA00022692"/>
    </source>
</evidence>
<feature type="chain" id="PRO_5016272709" description="Single Cache domain-containing protein" evidence="6">
    <location>
        <begin position="29"/>
        <end position="293"/>
    </location>
</feature>
<feature type="domain" description="Single Cache" evidence="7">
    <location>
        <begin position="32"/>
        <end position="117"/>
    </location>
</feature>
<gene>
    <name evidence="8" type="ORF">DNK49_04200</name>
</gene>
<dbReference type="Pfam" id="PF17200">
    <property type="entry name" value="sCache_2"/>
    <property type="match status" value="2"/>
</dbReference>
<protein>
    <recommendedName>
        <fullName evidence="7">Single Cache domain-containing protein</fullName>
    </recommendedName>
</protein>
<sequence>MPSASRTTLGLALSLALLGGAMSPPVLAQGGETVRLSERWDEKRATALLERAVKHVEAKGEAALADFSRQGEFIDRDLYVYAMAMDGRFLASGGSSAALIGQNVAERTDAAGKPFFRELLDKAAAQGGGRVEYRWLNPVQNREEPKVTLFRKVGDTVVAVGFYAPRATAAQAQAMLEQAVAALALDANAALADFQKIGGNYTQDDLYVFVVDMKDGRFLAHGATPALVGRNGHELRDPKGKAIITDMINVASRKGAGEIDYAWRNPTTSKVESKHTYFRAVDGKLVGVGYYIR</sequence>
<dbReference type="OrthoDB" id="9178561at2"/>
<reference evidence="8 9" key="1">
    <citation type="submission" date="2018-06" db="EMBL/GenBank/DDBJ databases">
        <title>Azoarcus communis strain SWub3 genome.</title>
        <authorList>
            <person name="Zorraquino Salvo V."/>
            <person name="Toubiana D."/>
            <person name="Blumwald E."/>
        </authorList>
    </citation>
    <scope>NUCLEOTIDE SEQUENCE [LARGE SCALE GENOMIC DNA]</scope>
    <source>
        <strain evidence="8 9">SWub3</strain>
    </source>
</reference>
<dbReference type="EMBL" id="QKOE01000002">
    <property type="protein sequence ID" value="PZA17739.1"/>
    <property type="molecule type" value="Genomic_DNA"/>
</dbReference>
<keyword evidence="2" id="KW-1003">Cell membrane</keyword>